<dbReference type="FunFam" id="1.10.630.10:FF:000050">
    <property type="entry name" value="Cytochrome P450 monooxygenase"/>
    <property type="match status" value="1"/>
</dbReference>
<dbReference type="PRINTS" id="PR00463">
    <property type="entry name" value="EP450I"/>
</dbReference>
<evidence type="ECO:0000313" key="11">
    <source>
        <dbReference type="Proteomes" id="UP001147746"/>
    </source>
</evidence>
<comment type="similarity">
    <text evidence="2 9">Belongs to the cytochrome P450 family.</text>
</comment>
<dbReference type="PANTHER" id="PTHR24305">
    <property type="entry name" value="CYTOCHROME P450"/>
    <property type="match status" value="1"/>
</dbReference>
<keyword evidence="6 8" id="KW-0408">Iron</keyword>
<evidence type="ECO:0000256" key="3">
    <source>
        <dbReference type="ARBA" id="ARBA00022617"/>
    </source>
</evidence>
<dbReference type="GO" id="GO:0004497">
    <property type="term" value="F:monooxygenase activity"/>
    <property type="evidence" value="ECO:0007669"/>
    <property type="project" value="UniProtKB-KW"/>
</dbReference>
<dbReference type="EMBL" id="JAPZBO010000002">
    <property type="protein sequence ID" value="KAJ5324943.1"/>
    <property type="molecule type" value="Genomic_DNA"/>
</dbReference>
<dbReference type="CDD" id="cd11060">
    <property type="entry name" value="CYP57A1-like"/>
    <property type="match status" value="1"/>
</dbReference>
<reference evidence="10" key="1">
    <citation type="submission" date="2022-12" db="EMBL/GenBank/DDBJ databases">
        <authorList>
            <person name="Petersen C."/>
        </authorList>
    </citation>
    <scope>NUCLEOTIDE SEQUENCE</scope>
    <source>
        <strain evidence="10">IBT 21472</strain>
    </source>
</reference>
<keyword evidence="3 8" id="KW-0349">Heme</keyword>
<dbReference type="Pfam" id="PF00067">
    <property type="entry name" value="p450"/>
    <property type="match status" value="1"/>
</dbReference>
<accession>A0A9W9Q5F4</accession>
<protein>
    <submittedName>
        <fullName evidence="10">Pisatin demethylase</fullName>
    </submittedName>
</protein>
<dbReference type="PANTHER" id="PTHR24305:SF190">
    <property type="entry name" value="P450, PUTATIVE (EUROFUNG)-RELATED"/>
    <property type="match status" value="1"/>
</dbReference>
<keyword evidence="11" id="KW-1185">Reference proteome</keyword>
<reference evidence="10" key="2">
    <citation type="journal article" date="2023" name="IMA Fungus">
        <title>Comparative genomic study of the Penicillium genus elucidates a diverse pangenome and 15 lateral gene transfer events.</title>
        <authorList>
            <person name="Petersen C."/>
            <person name="Sorensen T."/>
            <person name="Nielsen M.R."/>
            <person name="Sondergaard T.E."/>
            <person name="Sorensen J.L."/>
            <person name="Fitzpatrick D.A."/>
            <person name="Frisvad J.C."/>
            <person name="Nielsen K.L."/>
        </authorList>
    </citation>
    <scope>NUCLEOTIDE SEQUENCE</scope>
    <source>
        <strain evidence="10">IBT 21472</strain>
    </source>
</reference>
<evidence type="ECO:0000256" key="4">
    <source>
        <dbReference type="ARBA" id="ARBA00022723"/>
    </source>
</evidence>
<sequence>MSILLHLAVALLVYTVTCTIYQVLFSPLRTVPGPFFARWTRLWELFEVCQGHFEKTNIELHKRYGSIVRISPYTYSINDPGAIRQIYGAGSAFTKHSFYYAFGNPDKIHADLFSEMDNGWHAIKRRKVASLYSMSSLVNYEAAIDEINSELCEKMSLFATTGTPFQFPAWMQFYAFDVIGKITVGESFGFLQAGSDCNGILGAIHESMVYGGRLGIFAELHWIMAKIARTLRIPIPFDLVSNYITGKIKAKTSTLSLSDKPDTDFLSQLLIRFDSGKLNYTDVFNSIGANIAAGSDTTAISLSAIFYHLLKNPEKLQKLEDEIDTVMLGRPTSDSVTYRESQQMIYLQACIKEALRLHPATGYPLLRVVPRGGVMLAGKFFPQGTVVGVNPWVSQQSEKIFGPDPASFQPERWLEDKDRVSIMEANFLSFGAGARTCIGKNISLLEMSKVIPCLLSKFHFQLEQSEQPWETSTTWFVKQKFRCQVTLRQTKSSSRAKETQG</sequence>
<evidence type="ECO:0000256" key="1">
    <source>
        <dbReference type="ARBA" id="ARBA00001971"/>
    </source>
</evidence>
<gene>
    <name evidence="10" type="ORF">N7476_003543</name>
</gene>
<evidence type="ECO:0000256" key="2">
    <source>
        <dbReference type="ARBA" id="ARBA00010617"/>
    </source>
</evidence>
<evidence type="ECO:0000256" key="6">
    <source>
        <dbReference type="ARBA" id="ARBA00023004"/>
    </source>
</evidence>
<evidence type="ECO:0000313" key="10">
    <source>
        <dbReference type="EMBL" id="KAJ5324943.1"/>
    </source>
</evidence>
<proteinExistence type="inferred from homology"/>
<keyword evidence="4 8" id="KW-0479">Metal-binding</keyword>
<dbReference type="InterPro" id="IPR001128">
    <property type="entry name" value="Cyt_P450"/>
</dbReference>
<dbReference type="AlphaFoldDB" id="A0A9W9Q5F4"/>
<evidence type="ECO:0000256" key="8">
    <source>
        <dbReference type="PIRSR" id="PIRSR602401-1"/>
    </source>
</evidence>
<dbReference type="GO" id="GO:0005506">
    <property type="term" value="F:iron ion binding"/>
    <property type="evidence" value="ECO:0007669"/>
    <property type="project" value="InterPro"/>
</dbReference>
<comment type="caution">
    <text evidence="10">The sequence shown here is derived from an EMBL/GenBank/DDBJ whole genome shotgun (WGS) entry which is preliminary data.</text>
</comment>
<dbReference type="GO" id="GO:0043386">
    <property type="term" value="P:mycotoxin biosynthetic process"/>
    <property type="evidence" value="ECO:0007669"/>
    <property type="project" value="UniProtKB-ARBA"/>
</dbReference>
<dbReference type="InterPro" id="IPR017972">
    <property type="entry name" value="Cyt_P450_CS"/>
</dbReference>
<dbReference type="SUPFAM" id="SSF48264">
    <property type="entry name" value="Cytochrome P450"/>
    <property type="match status" value="1"/>
</dbReference>
<evidence type="ECO:0000256" key="9">
    <source>
        <dbReference type="RuleBase" id="RU000461"/>
    </source>
</evidence>
<organism evidence="10 11">
    <name type="scientific">Penicillium atrosanguineum</name>
    <dbReference type="NCBI Taxonomy" id="1132637"/>
    <lineage>
        <taxon>Eukaryota</taxon>
        <taxon>Fungi</taxon>
        <taxon>Dikarya</taxon>
        <taxon>Ascomycota</taxon>
        <taxon>Pezizomycotina</taxon>
        <taxon>Eurotiomycetes</taxon>
        <taxon>Eurotiomycetidae</taxon>
        <taxon>Eurotiales</taxon>
        <taxon>Aspergillaceae</taxon>
        <taxon>Penicillium</taxon>
    </lineage>
</organism>
<keyword evidence="5 9" id="KW-0560">Oxidoreductase</keyword>
<dbReference type="GO" id="GO:0020037">
    <property type="term" value="F:heme binding"/>
    <property type="evidence" value="ECO:0007669"/>
    <property type="project" value="InterPro"/>
</dbReference>
<dbReference type="Proteomes" id="UP001147746">
    <property type="component" value="Unassembled WGS sequence"/>
</dbReference>
<dbReference type="InterPro" id="IPR050121">
    <property type="entry name" value="Cytochrome_P450_monoxygenase"/>
</dbReference>
<dbReference type="InterPro" id="IPR036396">
    <property type="entry name" value="Cyt_P450_sf"/>
</dbReference>
<evidence type="ECO:0000256" key="5">
    <source>
        <dbReference type="ARBA" id="ARBA00023002"/>
    </source>
</evidence>
<evidence type="ECO:0000256" key="7">
    <source>
        <dbReference type="ARBA" id="ARBA00023033"/>
    </source>
</evidence>
<keyword evidence="7 9" id="KW-0503">Monooxygenase</keyword>
<dbReference type="InterPro" id="IPR002401">
    <property type="entry name" value="Cyt_P450_E_grp-I"/>
</dbReference>
<feature type="binding site" description="axial binding residue" evidence="8">
    <location>
        <position position="437"/>
    </location>
    <ligand>
        <name>heme</name>
        <dbReference type="ChEBI" id="CHEBI:30413"/>
    </ligand>
    <ligandPart>
        <name>Fe</name>
        <dbReference type="ChEBI" id="CHEBI:18248"/>
    </ligandPart>
</feature>
<dbReference type="Gene3D" id="1.10.630.10">
    <property type="entry name" value="Cytochrome P450"/>
    <property type="match status" value="1"/>
</dbReference>
<dbReference type="GO" id="GO:0016705">
    <property type="term" value="F:oxidoreductase activity, acting on paired donors, with incorporation or reduction of molecular oxygen"/>
    <property type="evidence" value="ECO:0007669"/>
    <property type="project" value="InterPro"/>
</dbReference>
<dbReference type="PROSITE" id="PS00086">
    <property type="entry name" value="CYTOCHROME_P450"/>
    <property type="match status" value="1"/>
</dbReference>
<comment type="cofactor">
    <cofactor evidence="1 8">
        <name>heme</name>
        <dbReference type="ChEBI" id="CHEBI:30413"/>
    </cofactor>
</comment>
<dbReference type="PRINTS" id="PR00385">
    <property type="entry name" value="P450"/>
</dbReference>
<name>A0A9W9Q5F4_9EURO</name>